<gene>
    <name evidence="1" type="ORF">F8M41_008668</name>
</gene>
<keyword evidence="1" id="KW-0378">Hydrolase</keyword>
<keyword evidence="2" id="KW-1185">Reference proteome</keyword>
<name>A0A8H3X4Q7_GIGMA</name>
<accession>A0A8H3X4Q7</accession>
<reference evidence="1 2" key="1">
    <citation type="journal article" date="2019" name="Environ. Microbiol.">
        <title>At the nexus of three kingdoms: the genome of the mycorrhizal fungus Gigaspora margarita provides insights into plant, endobacterial and fungal interactions.</title>
        <authorList>
            <person name="Venice F."/>
            <person name="Ghignone S."/>
            <person name="Salvioli di Fossalunga A."/>
            <person name="Amselem J."/>
            <person name="Novero M."/>
            <person name="Xianan X."/>
            <person name="Sedzielewska Toro K."/>
            <person name="Morin E."/>
            <person name="Lipzen A."/>
            <person name="Grigoriev I.V."/>
            <person name="Henrissat B."/>
            <person name="Martin F.M."/>
            <person name="Bonfante P."/>
        </authorList>
    </citation>
    <scope>NUCLEOTIDE SEQUENCE [LARGE SCALE GENOMIC DNA]</scope>
    <source>
        <strain evidence="1 2">BEG34</strain>
    </source>
</reference>
<evidence type="ECO:0000313" key="2">
    <source>
        <dbReference type="Proteomes" id="UP000439903"/>
    </source>
</evidence>
<sequence length="104" mass="11901">MAELFAHQMPDVKGFAVLLPFANSIELISVAISKRFTFVTGPINISDQHIIMYKSQEMPCYISRIGSIPEKVPYNDESLGDLELFIARLFIFMVKLQIFRDICQ</sequence>
<dbReference type="OrthoDB" id="6692397at2759"/>
<dbReference type="EMBL" id="WTPW01001914">
    <property type="protein sequence ID" value="KAF0407983.1"/>
    <property type="molecule type" value="Genomic_DNA"/>
</dbReference>
<protein>
    <submittedName>
        <fullName evidence="1">P-loop containing nucleoside triphosphate hydrolase protein</fullName>
    </submittedName>
</protein>
<comment type="caution">
    <text evidence="1">The sequence shown here is derived from an EMBL/GenBank/DDBJ whole genome shotgun (WGS) entry which is preliminary data.</text>
</comment>
<dbReference type="AlphaFoldDB" id="A0A8H3X4Q7"/>
<evidence type="ECO:0000313" key="1">
    <source>
        <dbReference type="EMBL" id="KAF0407983.1"/>
    </source>
</evidence>
<dbReference type="Proteomes" id="UP000439903">
    <property type="component" value="Unassembled WGS sequence"/>
</dbReference>
<organism evidence="1 2">
    <name type="scientific">Gigaspora margarita</name>
    <dbReference type="NCBI Taxonomy" id="4874"/>
    <lineage>
        <taxon>Eukaryota</taxon>
        <taxon>Fungi</taxon>
        <taxon>Fungi incertae sedis</taxon>
        <taxon>Mucoromycota</taxon>
        <taxon>Glomeromycotina</taxon>
        <taxon>Glomeromycetes</taxon>
        <taxon>Diversisporales</taxon>
        <taxon>Gigasporaceae</taxon>
        <taxon>Gigaspora</taxon>
    </lineage>
</organism>
<dbReference type="GO" id="GO:0016787">
    <property type="term" value="F:hydrolase activity"/>
    <property type="evidence" value="ECO:0007669"/>
    <property type="project" value="UniProtKB-KW"/>
</dbReference>
<proteinExistence type="predicted"/>